<dbReference type="KEGG" id="plia:E4191_20185"/>
<dbReference type="PANTHER" id="PTHR38463">
    <property type="entry name" value="STRESS RESPONSE PROTEIN YSNF"/>
    <property type="match status" value="1"/>
</dbReference>
<dbReference type="Proteomes" id="UP000296374">
    <property type="component" value="Plasmid unnamed4"/>
</dbReference>
<evidence type="ECO:0000256" key="1">
    <source>
        <dbReference type="SAM" id="MobiDB-lite"/>
    </source>
</evidence>
<feature type="region of interest" description="Disordered" evidence="1">
    <location>
        <begin position="120"/>
        <end position="144"/>
    </location>
</feature>
<evidence type="ECO:0000313" key="3">
    <source>
        <dbReference type="EMBL" id="QDA36430.1"/>
    </source>
</evidence>
<accession>A0A4Y5SSF1</accession>
<reference evidence="4" key="1">
    <citation type="submission" date="2019-05" db="EMBL/GenBank/DDBJ databases">
        <title>Tamlana fucoidanivorans sp. nov., isolated from the surface of algae collected from Fujian province in China.</title>
        <authorList>
            <person name="Li J."/>
        </authorList>
    </citation>
    <scope>NUCLEOTIDE SEQUENCE [LARGE SCALE GENOMIC DNA]</scope>
    <source>
        <strain evidence="4">2251</strain>
        <plasmid evidence="4">unnamed4</plasmid>
    </source>
</reference>
<dbReference type="PANTHER" id="PTHR38463:SF1">
    <property type="entry name" value="STRESS RESPONSE PROTEIN YSNF"/>
    <property type="match status" value="1"/>
</dbReference>
<sequence length="144" mass="16357">MADDRDDAVLPLIEERLTITKDRRMTGRVRVSTTTETVDSSLPVELSGTEVHVVRVPIDRRIDTVPEITTEGELTIVPVVEERMVMTRELYLREEIHIRRIDFQDTQEVPVSVRRQTAHVEHLGPDDAGTGTAPLHSKDDHDDL</sequence>
<feature type="domain" description="DUF2382" evidence="2">
    <location>
        <begin position="10"/>
        <end position="120"/>
    </location>
</feature>
<dbReference type="Pfam" id="PF09557">
    <property type="entry name" value="DUF2382"/>
    <property type="match status" value="1"/>
</dbReference>
<dbReference type="InterPro" id="IPR052967">
    <property type="entry name" value="Stress_Response_Assoc"/>
</dbReference>
<dbReference type="EMBL" id="CP040763">
    <property type="protein sequence ID" value="QDA36430.1"/>
    <property type="molecule type" value="Genomic_DNA"/>
</dbReference>
<dbReference type="RefSeq" id="WP_139616175.1">
    <property type="nucleotide sequence ID" value="NZ_CP040763.1"/>
</dbReference>
<geneLocation type="plasmid" evidence="3 4">
    <name>unnamed4</name>
</geneLocation>
<gene>
    <name evidence="3" type="ORF">E4191_20185</name>
</gene>
<keyword evidence="3" id="KW-0614">Plasmid</keyword>
<evidence type="ECO:0000259" key="2">
    <source>
        <dbReference type="Pfam" id="PF09557"/>
    </source>
</evidence>
<name>A0A4Y5SSF1_9RHOB</name>
<protein>
    <submittedName>
        <fullName evidence="3">DUF2382 domain-containing protein</fullName>
    </submittedName>
</protein>
<dbReference type="InterPro" id="IPR019060">
    <property type="entry name" value="DUF2382"/>
</dbReference>
<organism evidence="3 4">
    <name type="scientific">Paracoccus liaowanqingii</name>
    <dbReference type="NCBI Taxonomy" id="2560053"/>
    <lineage>
        <taxon>Bacteria</taxon>
        <taxon>Pseudomonadati</taxon>
        <taxon>Pseudomonadota</taxon>
        <taxon>Alphaproteobacteria</taxon>
        <taxon>Rhodobacterales</taxon>
        <taxon>Paracoccaceae</taxon>
        <taxon>Paracoccus</taxon>
    </lineage>
</organism>
<proteinExistence type="predicted"/>
<dbReference type="AlphaFoldDB" id="A0A4Y5SSF1"/>
<evidence type="ECO:0000313" key="4">
    <source>
        <dbReference type="Proteomes" id="UP000296374"/>
    </source>
</evidence>